<keyword evidence="4" id="KW-0378">Hydrolase</keyword>
<protein>
    <recommendedName>
        <fullName evidence="2 4">acylphosphatase</fullName>
        <ecNumber evidence="2 4">3.6.1.7</ecNumber>
    </recommendedName>
</protein>
<evidence type="ECO:0000313" key="7">
    <source>
        <dbReference type="EMBL" id="SDK33012.1"/>
    </source>
</evidence>
<evidence type="ECO:0000256" key="1">
    <source>
        <dbReference type="ARBA" id="ARBA00005614"/>
    </source>
</evidence>
<feature type="active site" evidence="4">
    <location>
        <position position="19"/>
    </location>
</feature>
<dbReference type="EC" id="3.6.1.7" evidence="2 4"/>
<accession>A0A1G9B0F8</accession>
<feature type="active site" evidence="4">
    <location>
        <position position="37"/>
    </location>
</feature>
<dbReference type="PROSITE" id="PS51160">
    <property type="entry name" value="ACYLPHOSPHATASE_3"/>
    <property type="match status" value="1"/>
</dbReference>
<evidence type="ECO:0000256" key="3">
    <source>
        <dbReference type="ARBA" id="ARBA00047645"/>
    </source>
</evidence>
<evidence type="ECO:0000259" key="6">
    <source>
        <dbReference type="PROSITE" id="PS51160"/>
    </source>
</evidence>
<reference evidence="8" key="1">
    <citation type="submission" date="2016-10" db="EMBL/GenBank/DDBJ databases">
        <authorList>
            <person name="Varghese N."/>
            <person name="Submissions S."/>
        </authorList>
    </citation>
    <scope>NUCLEOTIDE SEQUENCE [LARGE SCALE GENOMIC DNA]</scope>
    <source>
        <strain evidence="8">DSM 16995</strain>
    </source>
</reference>
<dbReference type="SUPFAM" id="SSF54975">
    <property type="entry name" value="Acylphosphatase/BLUF domain-like"/>
    <property type="match status" value="1"/>
</dbReference>
<dbReference type="Gene3D" id="3.30.70.100">
    <property type="match status" value="1"/>
</dbReference>
<dbReference type="GO" id="GO:0003998">
    <property type="term" value="F:acylphosphatase activity"/>
    <property type="evidence" value="ECO:0007669"/>
    <property type="project" value="UniProtKB-EC"/>
</dbReference>
<dbReference type="OrthoDB" id="5295388at2"/>
<dbReference type="PROSITE" id="PS00150">
    <property type="entry name" value="ACYLPHOSPHATASE_1"/>
    <property type="match status" value="1"/>
</dbReference>
<sequence>MIRSYHCVVTGKVQGVFFRSWVNDQAVALHLGGWTRNLDDGPIEVLLQGREADIAEMRTRLLVGPPLSQVTDLKCNWIDYDKKHDSFEIR</sequence>
<feature type="domain" description="Acylphosphatase-like" evidence="6">
    <location>
        <begin position="4"/>
        <end position="90"/>
    </location>
</feature>
<dbReference type="AlphaFoldDB" id="A0A1G9B0F8"/>
<comment type="similarity">
    <text evidence="1 5">Belongs to the acylphosphatase family.</text>
</comment>
<dbReference type="PANTHER" id="PTHR47268">
    <property type="entry name" value="ACYLPHOSPHATASE"/>
    <property type="match status" value="1"/>
</dbReference>
<organism evidence="7 8">
    <name type="scientific">Maridesulfovibrio ferrireducens</name>
    <dbReference type="NCBI Taxonomy" id="246191"/>
    <lineage>
        <taxon>Bacteria</taxon>
        <taxon>Pseudomonadati</taxon>
        <taxon>Thermodesulfobacteriota</taxon>
        <taxon>Desulfovibrionia</taxon>
        <taxon>Desulfovibrionales</taxon>
        <taxon>Desulfovibrionaceae</taxon>
        <taxon>Maridesulfovibrio</taxon>
    </lineage>
</organism>
<dbReference type="Proteomes" id="UP000199053">
    <property type="component" value="Unassembled WGS sequence"/>
</dbReference>
<dbReference type="Pfam" id="PF00708">
    <property type="entry name" value="Acylphosphatase"/>
    <property type="match status" value="1"/>
</dbReference>
<evidence type="ECO:0000256" key="5">
    <source>
        <dbReference type="RuleBase" id="RU004168"/>
    </source>
</evidence>
<gene>
    <name evidence="7" type="ORF">SAMN05660337_0101</name>
</gene>
<dbReference type="InterPro" id="IPR036046">
    <property type="entry name" value="Acylphosphatase-like_dom_sf"/>
</dbReference>
<dbReference type="STRING" id="246191.SAMN05660337_0101"/>
<dbReference type="InterPro" id="IPR017968">
    <property type="entry name" value="Acylphosphatase_CS"/>
</dbReference>
<dbReference type="RefSeq" id="WP_092157200.1">
    <property type="nucleotide sequence ID" value="NZ_FNGA01000001.1"/>
</dbReference>
<dbReference type="InterPro" id="IPR001792">
    <property type="entry name" value="Acylphosphatase-like_dom"/>
</dbReference>
<proteinExistence type="inferred from homology"/>
<dbReference type="InterPro" id="IPR020456">
    <property type="entry name" value="Acylphosphatase"/>
</dbReference>
<dbReference type="PANTHER" id="PTHR47268:SF4">
    <property type="entry name" value="ACYLPHOSPHATASE"/>
    <property type="match status" value="1"/>
</dbReference>
<name>A0A1G9B0F8_9BACT</name>
<evidence type="ECO:0000256" key="2">
    <source>
        <dbReference type="ARBA" id="ARBA00012150"/>
    </source>
</evidence>
<comment type="catalytic activity">
    <reaction evidence="3 4">
        <text>an acyl phosphate + H2O = a carboxylate + phosphate + H(+)</text>
        <dbReference type="Rhea" id="RHEA:14965"/>
        <dbReference type="ChEBI" id="CHEBI:15377"/>
        <dbReference type="ChEBI" id="CHEBI:15378"/>
        <dbReference type="ChEBI" id="CHEBI:29067"/>
        <dbReference type="ChEBI" id="CHEBI:43474"/>
        <dbReference type="ChEBI" id="CHEBI:59918"/>
        <dbReference type="EC" id="3.6.1.7"/>
    </reaction>
</comment>
<evidence type="ECO:0000313" key="8">
    <source>
        <dbReference type="Proteomes" id="UP000199053"/>
    </source>
</evidence>
<evidence type="ECO:0000256" key="4">
    <source>
        <dbReference type="PROSITE-ProRule" id="PRU00520"/>
    </source>
</evidence>
<keyword evidence="8" id="KW-1185">Reference proteome</keyword>
<dbReference type="EMBL" id="FNGA01000001">
    <property type="protein sequence ID" value="SDK33012.1"/>
    <property type="molecule type" value="Genomic_DNA"/>
</dbReference>